<evidence type="ECO:0000313" key="6">
    <source>
        <dbReference type="EMBL" id="MBC8535523.1"/>
    </source>
</evidence>
<dbReference type="Pfam" id="PF01418">
    <property type="entry name" value="HTH_6"/>
    <property type="match status" value="1"/>
</dbReference>
<dbReference type="Gene3D" id="1.10.10.10">
    <property type="entry name" value="Winged helix-like DNA-binding domain superfamily/Winged helix DNA-binding domain"/>
    <property type="match status" value="1"/>
</dbReference>
<feature type="domain" description="SIS" evidence="5">
    <location>
        <begin position="125"/>
        <end position="263"/>
    </location>
</feature>
<organism evidence="6 7">
    <name type="scientific">Feifania hominis</name>
    <dbReference type="NCBI Taxonomy" id="2763660"/>
    <lineage>
        <taxon>Bacteria</taxon>
        <taxon>Bacillati</taxon>
        <taxon>Bacillota</taxon>
        <taxon>Clostridia</taxon>
        <taxon>Eubacteriales</taxon>
        <taxon>Feifaniaceae</taxon>
        <taxon>Feifania</taxon>
    </lineage>
</organism>
<accession>A0A926DBK1</accession>
<dbReference type="InterPro" id="IPR001347">
    <property type="entry name" value="SIS_dom"/>
</dbReference>
<dbReference type="InterPro" id="IPR046348">
    <property type="entry name" value="SIS_dom_sf"/>
</dbReference>
<evidence type="ECO:0000259" key="4">
    <source>
        <dbReference type="PROSITE" id="PS51071"/>
    </source>
</evidence>
<dbReference type="InterPro" id="IPR009057">
    <property type="entry name" value="Homeodomain-like_sf"/>
</dbReference>
<dbReference type="SUPFAM" id="SSF46689">
    <property type="entry name" value="Homeodomain-like"/>
    <property type="match status" value="1"/>
</dbReference>
<keyword evidence="3" id="KW-0804">Transcription</keyword>
<dbReference type="InterPro" id="IPR000281">
    <property type="entry name" value="HTH_RpiR"/>
</dbReference>
<dbReference type="EMBL" id="JACRSP010000001">
    <property type="protein sequence ID" value="MBC8535523.1"/>
    <property type="molecule type" value="Genomic_DNA"/>
</dbReference>
<dbReference type="InterPro" id="IPR035472">
    <property type="entry name" value="RpiR-like_SIS"/>
</dbReference>
<gene>
    <name evidence="6" type="ORF">H8695_02285</name>
</gene>
<dbReference type="CDD" id="cd05013">
    <property type="entry name" value="SIS_RpiR"/>
    <property type="match status" value="1"/>
</dbReference>
<dbReference type="Gene3D" id="3.40.50.10490">
    <property type="entry name" value="Glucose-6-phosphate isomerase like protein, domain 1"/>
    <property type="match status" value="1"/>
</dbReference>
<dbReference type="RefSeq" id="WP_249299250.1">
    <property type="nucleotide sequence ID" value="NZ_JACRSP010000001.1"/>
</dbReference>
<sequence length="289" mass="32263">MGNDLIKRLESMMPKLSKNQKIIAKYIIDNFDKAAFMTAAKLGMTVGVSESTVVRFAAFLGYTGYPQLQSVLQEYLRSKLTLTQRMEVTDLKLGSADVLSKVLSADIDKIRITREEINVKDFEEVVDLITGARKIYILGVRSASALAGFLGFYFNLLFDNSRLIQTNSVSETFEQMLGVGEGDVVIGISFPRYSKRVIKALQFASDRGAQVVAITDSIFSPLVKSATKTLIARSDMVSFVDSLVAPLSLINALIVAVSQRQRSRIEATFDELERIWDEYDVYEKMGNNY</sequence>
<evidence type="ECO:0000259" key="5">
    <source>
        <dbReference type="PROSITE" id="PS51464"/>
    </source>
</evidence>
<dbReference type="AlphaFoldDB" id="A0A926DBK1"/>
<dbReference type="GO" id="GO:0003677">
    <property type="term" value="F:DNA binding"/>
    <property type="evidence" value="ECO:0007669"/>
    <property type="project" value="UniProtKB-KW"/>
</dbReference>
<dbReference type="InterPro" id="IPR047640">
    <property type="entry name" value="RpiR-like"/>
</dbReference>
<dbReference type="GO" id="GO:0097367">
    <property type="term" value="F:carbohydrate derivative binding"/>
    <property type="evidence" value="ECO:0007669"/>
    <property type="project" value="InterPro"/>
</dbReference>
<dbReference type="GO" id="GO:0003700">
    <property type="term" value="F:DNA-binding transcription factor activity"/>
    <property type="evidence" value="ECO:0007669"/>
    <property type="project" value="InterPro"/>
</dbReference>
<dbReference type="InterPro" id="IPR036388">
    <property type="entry name" value="WH-like_DNA-bd_sf"/>
</dbReference>
<keyword evidence="2" id="KW-0238">DNA-binding</keyword>
<evidence type="ECO:0000256" key="3">
    <source>
        <dbReference type="ARBA" id="ARBA00023163"/>
    </source>
</evidence>
<evidence type="ECO:0000313" key="7">
    <source>
        <dbReference type="Proteomes" id="UP000620366"/>
    </source>
</evidence>
<dbReference type="GO" id="GO:1901135">
    <property type="term" value="P:carbohydrate derivative metabolic process"/>
    <property type="evidence" value="ECO:0007669"/>
    <property type="project" value="InterPro"/>
</dbReference>
<dbReference type="PROSITE" id="PS51464">
    <property type="entry name" value="SIS"/>
    <property type="match status" value="1"/>
</dbReference>
<dbReference type="PROSITE" id="PS51071">
    <property type="entry name" value="HTH_RPIR"/>
    <property type="match status" value="1"/>
</dbReference>
<feature type="domain" description="HTH rpiR-type" evidence="4">
    <location>
        <begin position="3"/>
        <end position="79"/>
    </location>
</feature>
<evidence type="ECO:0000256" key="2">
    <source>
        <dbReference type="ARBA" id="ARBA00023125"/>
    </source>
</evidence>
<dbReference type="Proteomes" id="UP000620366">
    <property type="component" value="Unassembled WGS sequence"/>
</dbReference>
<dbReference type="PANTHER" id="PTHR30514:SF18">
    <property type="entry name" value="RPIR-FAMILY TRANSCRIPTIONAL REGULATOR"/>
    <property type="match status" value="1"/>
</dbReference>
<keyword evidence="1" id="KW-0805">Transcription regulation</keyword>
<comment type="caution">
    <text evidence="6">The sequence shown here is derived from an EMBL/GenBank/DDBJ whole genome shotgun (WGS) entry which is preliminary data.</text>
</comment>
<evidence type="ECO:0000256" key="1">
    <source>
        <dbReference type="ARBA" id="ARBA00023015"/>
    </source>
</evidence>
<reference evidence="6" key="1">
    <citation type="submission" date="2020-08" db="EMBL/GenBank/DDBJ databases">
        <title>Genome public.</title>
        <authorList>
            <person name="Liu C."/>
            <person name="Sun Q."/>
        </authorList>
    </citation>
    <scope>NUCLEOTIDE SEQUENCE</scope>
    <source>
        <strain evidence="6">BX7</strain>
    </source>
</reference>
<protein>
    <submittedName>
        <fullName evidence="6">MurR/RpiR family transcriptional regulator</fullName>
    </submittedName>
</protein>
<dbReference type="Pfam" id="PF01380">
    <property type="entry name" value="SIS"/>
    <property type="match status" value="1"/>
</dbReference>
<dbReference type="SUPFAM" id="SSF53697">
    <property type="entry name" value="SIS domain"/>
    <property type="match status" value="1"/>
</dbReference>
<name>A0A926DBK1_9FIRM</name>
<keyword evidence="7" id="KW-1185">Reference proteome</keyword>
<proteinExistence type="predicted"/>
<dbReference type="PANTHER" id="PTHR30514">
    <property type="entry name" value="GLUCOKINASE"/>
    <property type="match status" value="1"/>
</dbReference>